<evidence type="ECO:0000256" key="6">
    <source>
        <dbReference type="ARBA" id="ARBA00016287"/>
    </source>
</evidence>
<dbReference type="EnsemblMetazoa" id="XM_026439848">
    <property type="protein sequence ID" value="XP_026295633"/>
    <property type="gene ID" value="LOC100578109"/>
</dbReference>
<keyword evidence="8 16" id="KW-0285">Flavoprotein</keyword>
<evidence type="ECO:0000256" key="11">
    <source>
        <dbReference type="ARBA" id="ARBA00022946"/>
    </source>
</evidence>
<dbReference type="Pfam" id="PF07992">
    <property type="entry name" value="Pyr_redox_2"/>
    <property type="match status" value="1"/>
</dbReference>
<evidence type="ECO:0000259" key="19">
    <source>
        <dbReference type="Pfam" id="PF07992"/>
    </source>
</evidence>
<sequence>MKFNKMYKYVRLFSTEQIVPRVCIVGAGPAGFYSAQQLLKTINNVRVDLLEKLPVPYGLVRFGVAPDHPEVKNVIHTFEKIASNPRFRFIGNVNIGKDITVKELQEIYHVVLLAYGAEEDKTLNIPGENLNNMISGRQFVGWYNGLPADSNLNINLDVEEAVILGQGNVAIDIARILLTPVDKLKNTDITSHSLEKLSKSKVRKVSLIGRRGPLQAAFTIAELREILKLNNCETYWRKDDFINVKEVVNTLTRPRKRLTELMLKYLEKIPSIQDTRTKELYLLFLRSPVKFLGSNNISGVKLSINKLEGNDISTQVAIPTGLFEEIECGLAFRSIGYKSVPIDISIPFDKKIGRIKNTAGKVQENLYAAGWVATGPVGVILSTMTNAFQVCRKYLIIKEYLQYHIMIGKKLIKLNVKKEKY</sequence>
<feature type="binding site" evidence="17">
    <location>
        <position position="30"/>
    </location>
    <ligand>
        <name>FAD</name>
        <dbReference type="ChEBI" id="CHEBI:57692"/>
    </ligand>
</feature>
<keyword evidence="7" id="KW-0813">Transport</keyword>
<dbReference type="PANTHER" id="PTHR48467">
    <property type="entry name" value="GLUTAMATE SYNTHASE 1 [NADH], CHLOROPLASTIC-LIKE"/>
    <property type="match status" value="1"/>
</dbReference>
<evidence type="ECO:0000256" key="12">
    <source>
        <dbReference type="ARBA" id="ARBA00022982"/>
    </source>
</evidence>
<feature type="binding site" evidence="17">
    <location>
        <position position="51"/>
    </location>
    <ligand>
        <name>FAD</name>
        <dbReference type="ChEBI" id="CHEBI:57692"/>
    </ligand>
</feature>
<evidence type="ECO:0000256" key="3">
    <source>
        <dbReference type="ARBA" id="ARBA00004731"/>
    </source>
</evidence>
<dbReference type="CTD" id="36203"/>
<keyword evidence="13 16" id="KW-0560">Oxidoreductase</keyword>
<gene>
    <name evidence="22" type="primary">LOC100578109</name>
</gene>
<dbReference type="InterPro" id="IPR021163">
    <property type="entry name" value="Ferredox_Rdtase_adrenod"/>
</dbReference>
<proteinExistence type="inferred from homology"/>
<accession>A0A8B8GWI4</accession>
<dbReference type="Gene3D" id="3.50.50.60">
    <property type="entry name" value="FAD/NAD(P)-binding domain"/>
    <property type="match status" value="1"/>
</dbReference>
<reference evidence="20" key="1">
    <citation type="submission" date="2021-01" db="UniProtKB">
        <authorList>
            <consortium name="EnsemblMetazoa"/>
        </authorList>
    </citation>
    <scope>IDENTIFICATION</scope>
    <source>
        <strain evidence="20">DH4</strain>
    </source>
</reference>
<keyword evidence="21" id="KW-1185">Reference proteome</keyword>
<name>A0A7M7L2A0_APIME</name>
<evidence type="ECO:0000256" key="9">
    <source>
        <dbReference type="ARBA" id="ARBA00022827"/>
    </source>
</evidence>
<evidence type="ECO:0000313" key="21">
    <source>
        <dbReference type="Proteomes" id="UP000005203"/>
    </source>
</evidence>
<evidence type="ECO:0000313" key="20">
    <source>
        <dbReference type="EnsemblMetazoa" id="XP_026295633"/>
    </source>
</evidence>
<feature type="binding site" evidence="18">
    <location>
        <begin position="210"/>
        <end position="211"/>
    </location>
    <ligand>
        <name>NADP(+)</name>
        <dbReference type="ChEBI" id="CHEBI:58349"/>
    </ligand>
</feature>
<accession>A0A7M7L2A0</accession>
<comment type="pathway">
    <text evidence="3">Steroid metabolism; cholesterol metabolism.</text>
</comment>
<keyword evidence="12" id="KW-0249">Electron transport</keyword>
<feature type="binding site" evidence="18">
    <location>
        <position position="222"/>
    </location>
    <ligand>
        <name>NADP(+)</name>
        <dbReference type="ChEBI" id="CHEBI:58349"/>
    </ligand>
</feature>
<dbReference type="PIRSF" id="PIRSF000362">
    <property type="entry name" value="FNR"/>
    <property type="match status" value="1"/>
</dbReference>
<evidence type="ECO:0000256" key="10">
    <source>
        <dbReference type="ARBA" id="ARBA00022857"/>
    </source>
</evidence>
<comment type="subcellular location">
    <subcellularLocation>
        <location evidence="2 16">Mitochondrion</location>
    </subcellularLocation>
</comment>
<evidence type="ECO:0000256" key="14">
    <source>
        <dbReference type="ARBA" id="ARBA00023128"/>
    </source>
</evidence>
<organism evidence="20">
    <name type="scientific">Apis mellifera</name>
    <name type="common">Honeybee</name>
    <dbReference type="NCBI Taxonomy" id="7460"/>
    <lineage>
        <taxon>Eukaryota</taxon>
        <taxon>Metazoa</taxon>
        <taxon>Ecdysozoa</taxon>
        <taxon>Arthropoda</taxon>
        <taxon>Hexapoda</taxon>
        <taxon>Insecta</taxon>
        <taxon>Pterygota</taxon>
        <taxon>Neoptera</taxon>
        <taxon>Endopterygota</taxon>
        <taxon>Hymenoptera</taxon>
        <taxon>Apocrita</taxon>
        <taxon>Aculeata</taxon>
        <taxon>Apoidea</taxon>
        <taxon>Anthophila</taxon>
        <taxon>Apidae</taxon>
        <taxon>Apis</taxon>
    </lineage>
</organism>
<evidence type="ECO:0000256" key="4">
    <source>
        <dbReference type="ARBA" id="ARBA00008312"/>
    </source>
</evidence>
<evidence type="ECO:0000256" key="2">
    <source>
        <dbReference type="ARBA" id="ARBA00004173"/>
    </source>
</evidence>
<evidence type="ECO:0000256" key="7">
    <source>
        <dbReference type="ARBA" id="ARBA00022448"/>
    </source>
</evidence>
<dbReference type="GeneID" id="100578109"/>
<dbReference type="Proteomes" id="UP000005203">
    <property type="component" value="Linkage group LG3"/>
</dbReference>
<evidence type="ECO:0000256" key="17">
    <source>
        <dbReference type="PIRSR" id="PIRSR000362-1"/>
    </source>
</evidence>
<dbReference type="UniPathway" id="UPA00296"/>
<reference evidence="22" key="2">
    <citation type="submission" date="2025-04" db="UniProtKB">
        <authorList>
            <consortium name="RefSeq"/>
        </authorList>
    </citation>
    <scope>IDENTIFICATION</scope>
    <source>
        <strain evidence="22">DH4</strain>
        <tissue evidence="22">Whole body</tissue>
    </source>
</reference>
<comment type="catalytic activity">
    <reaction evidence="15 16">
        <text>2 reduced [adrenodoxin] + NADP(+) + H(+) = 2 oxidized [adrenodoxin] + NADPH</text>
        <dbReference type="Rhea" id="RHEA:42312"/>
        <dbReference type="Rhea" id="RHEA-COMP:9998"/>
        <dbReference type="Rhea" id="RHEA-COMP:9999"/>
        <dbReference type="ChEBI" id="CHEBI:15378"/>
        <dbReference type="ChEBI" id="CHEBI:33737"/>
        <dbReference type="ChEBI" id="CHEBI:33738"/>
        <dbReference type="ChEBI" id="CHEBI:57783"/>
        <dbReference type="ChEBI" id="CHEBI:58349"/>
        <dbReference type="EC" id="1.18.1.6"/>
    </reaction>
</comment>
<dbReference type="Gene3D" id="3.40.50.720">
    <property type="entry name" value="NAD(P)-binding Rossmann-like Domain"/>
    <property type="match status" value="1"/>
</dbReference>
<keyword evidence="9 16" id="KW-0274">FAD</keyword>
<dbReference type="InterPro" id="IPR055275">
    <property type="entry name" value="Ferredox_Rdtase"/>
</dbReference>
<evidence type="ECO:0000256" key="16">
    <source>
        <dbReference type="PIRNR" id="PIRNR000362"/>
    </source>
</evidence>
<feature type="binding site" evidence="17">
    <location>
        <position position="95"/>
    </location>
    <ligand>
        <name>FAD</name>
        <dbReference type="ChEBI" id="CHEBI:57692"/>
    </ligand>
</feature>
<dbReference type="InterPro" id="IPR036188">
    <property type="entry name" value="FAD/NAD-bd_sf"/>
</dbReference>
<feature type="binding site" evidence="17">
    <location>
        <position position="59"/>
    </location>
    <ligand>
        <name>FAD</name>
        <dbReference type="ChEBI" id="CHEBI:57692"/>
    </ligand>
</feature>
<keyword evidence="14 16" id="KW-0496">Mitochondrion</keyword>
<evidence type="ECO:0000256" key="15">
    <source>
        <dbReference type="ARBA" id="ARBA00048933"/>
    </source>
</evidence>
<feature type="binding site" evidence="18">
    <location>
        <begin position="166"/>
        <end position="169"/>
    </location>
    <ligand>
        <name>NADP(+)</name>
        <dbReference type="ChEBI" id="CHEBI:58349"/>
    </ligand>
</feature>
<evidence type="ECO:0000256" key="13">
    <source>
        <dbReference type="ARBA" id="ARBA00023002"/>
    </source>
</evidence>
<comment type="similarity">
    <text evidence="4 16">Belongs to the ferredoxin--NADP reductase type 1 family.</text>
</comment>
<dbReference type="EC" id="1.18.1.6" evidence="5 16"/>
<evidence type="ECO:0000313" key="22">
    <source>
        <dbReference type="RefSeq" id="XP_026295633.1"/>
    </source>
</evidence>
<dbReference type="GO" id="GO:0008203">
    <property type="term" value="P:cholesterol metabolic process"/>
    <property type="evidence" value="ECO:0007669"/>
    <property type="project" value="UniProtKB-UniPathway"/>
</dbReference>
<dbReference type="RefSeq" id="XP_026295633.1">
    <property type="nucleotide sequence ID" value="XM_026439848.1"/>
</dbReference>
<dbReference type="GO" id="GO:0016491">
    <property type="term" value="F:oxidoreductase activity"/>
    <property type="evidence" value="ECO:0007669"/>
    <property type="project" value="UniProtKB-KW"/>
</dbReference>
<feature type="domain" description="FAD/NAD(P)-binding" evidence="19">
    <location>
        <begin position="21"/>
        <end position="177"/>
    </location>
</feature>
<protein>
    <recommendedName>
        <fullName evidence="6 16">NADPH:adrenodoxin oxidoreductase, mitochondrial</fullName>
        <ecNumber evidence="5 16">1.18.1.6</ecNumber>
    </recommendedName>
</protein>
<evidence type="ECO:0000256" key="5">
    <source>
        <dbReference type="ARBA" id="ARBA00013219"/>
    </source>
</evidence>
<keyword evidence="11" id="KW-0809">Transit peptide</keyword>
<dbReference type="InterPro" id="IPR023753">
    <property type="entry name" value="FAD/NAD-binding_dom"/>
</dbReference>
<dbReference type="AlphaFoldDB" id="A0A7M7L2A0"/>
<comment type="cofactor">
    <cofactor evidence="1 16 17">
        <name>FAD</name>
        <dbReference type="ChEBI" id="CHEBI:57692"/>
    </cofactor>
</comment>
<evidence type="ECO:0000256" key="8">
    <source>
        <dbReference type="ARBA" id="ARBA00022630"/>
    </source>
</evidence>
<dbReference type="FunFam" id="3.50.50.60:FF:000036">
    <property type="entry name" value="NADPH:adrenodoxin oxidoreductase, mitochondrial"/>
    <property type="match status" value="1"/>
</dbReference>
<dbReference type="PRINTS" id="PR00419">
    <property type="entry name" value="ADXRDTASE"/>
</dbReference>
<dbReference type="GO" id="GO:0005739">
    <property type="term" value="C:mitochondrion"/>
    <property type="evidence" value="ECO:0007669"/>
    <property type="project" value="UniProtKB-SubCell"/>
</dbReference>
<dbReference type="PANTHER" id="PTHR48467:SF1">
    <property type="entry name" value="GLUTAMATE SYNTHASE 1 [NADH], CHLOROPLASTIC-LIKE"/>
    <property type="match status" value="1"/>
</dbReference>
<dbReference type="SUPFAM" id="SSF51971">
    <property type="entry name" value="Nucleotide-binding domain"/>
    <property type="match status" value="1"/>
</dbReference>
<evidence type="ECO:0000256" key="1">
    <source>
        <dbReference type="ARBA" id="ARBA00001974"/>
    </source>
</evidence>
<keyword evidence="10 16" id="KW-0521">NADP</keyword>
<evidence type="ECO:0000256" key="18">
    <source>
        <dbReference type="PIRSR" id="PIRSR000362-2"/>
    </source>
</evidence>